<evidence type="ECO:0000259" key="2">
    <source>
        <dbReference type="Pfam" id="PF24137"/>
    </source>
</evidence>
<dbReference type="STRING" id="252740.A0A423VSE3"/>
<evidence type="ECO:0000313" key="5">
    <source>
        <dbReference type="Proteomes" id="UP000284375"/>
    </source>
</evidence>
<proteinExistence type="predicted"/>
<dbReference type="EMBL" id="LJZO01000030">
    <property type="protein sequence ID" value="ROV93912.1"/>
    <property type="molecule type" value="Genomic_DNA"/>
</dbReference>
<dbReference type="Proteomes" id="UP000284375">
    <property type="component" value="Unassembled WGS sequence"/>
</dbReference>
<dbReference type="OrthoDB" id="5344254at2759"/>
<feature type="chain" id="PRO_5019478381" description="AttH domain-containing protein" evidence="1">
    <location>
        <begin position="19"/>
        <end position="366"/>
    </location>
</feature>
<sequence length="366" mass="39747">MRFSAQIIYLLLPSLVAARQSPAQHFTLPLPLINGSTPITETVGFVPLDGVYITQPNATSYEWWYFDVVSESHTSSVVFVASVSYSAITGAPELSAELTISYPNGTWTEITTPQDKLNFSTVGEGSIAVAEAFSWWSVPDLSEYTIRLDLEVQGVTGEIHMSSIAPPHVKCGPAVEGASLADAEHILWMNLVPDAVASVDIKVNGTLVSFNGSGYHDKNWGTNSYSDVLNQWYWGHGRSGPYSVVFFWIIQDNGEIVASAYVTKHDKVIYSTCDPESVVIRPFDTEGIVYPVPFNGSASLEGLYINIDAGNGTGKFAFTAQRSNVIQTDGNPSTYRRWIGSLTGGAQANGENSTGFALWEQMGPFS</sequence>
<dbReference type="AlphaFoldDB" id="A0A423VSE3"/>
<accession>A0A423VSE3</accession>
<evidence type="ECO:0000256" key="1">
    <source>
        <dbReference type="SAM" id="SignalP"/>
    </source>
</evidence>
<keyword evidence="1" id="KW-0732">Signal</keyword>
<organism evidence="4 5">
    <name type="scientific">Cytospora chrysosperma</name>
    <name type="common">Cytospora canker fungus</name>
    <name type="synonym">Sphaeria chrysosperma</name>
    <dbReference type="NCBI Taxonomy" id="252740"/>
    <lineage>
        <taxon>Eukaryota</taxon>
        <taxon>Fungi</taxon>
        <taxon>Dikarya</taxon>
        <taxon>Ascomycota</taxon>
        <taxon>Pezizomycotina</taxon>
        <taxon>Sordariomycetes</taxon>
        <taxon>Sordariomycetidae</taxon>
        <taxon>Diaporthales</taxon>
        <taxon>Cytosporaceae</taxon>
        <taxon>Cytospora</taxon>
    </lineage>
</organism>
<keyword evidence="5" id="KW-1185">Reference proteome</keyword>
<protein>
    <recommendedName>
        <fullName evidence="6">AttH domain-containing protein</fullName>
    </recommendedName>
</protein>
<comment type="caution">
    <text evidence="4">The sequence shown here is derived from an EMBL/GenBank/DDBJ whole genome shotgun (WGS) entry which is preliminary data.</text>
</comment>
<dbReference type="SUPFAM" id="SSF159245">
    <property type="entry name" value="AttH-like"/>
    <property type="match status" value="1"/>
</dbReference>
<gene>
    <name evidence="4" type="ORF">VSDG_06284</name>
</gene>
<evidence type="ECO:0008006" key="6">
    <source>
        <dbReference type="Google" id="ProtNLM"/>
    </source>
</evidence>
<dbReference type="Pfam" id="PF25581">
    <property type="entry name" value="AsqO_C"/>
    <property type="match status" value="1"/>
</dbReference>
<dbReference type="Pfam" id="PF24137">
    <property type="entry name" value="DA_N"/>
    <property type="match status" value="1"/>
</dbReference>
<feature type="domain" description="AsqO/PenF-like C-terminal" evidence="3">
    <location>
        <begin position="227"/>
        <end position="362"/>
    </location>
</feature>
<dbReference type="InterPro" id="IPR057722">
    <property type="entry name" value="AsqO/PenF-like_C"/>
</dbReference>
<name>A0A423VSE3_CYTCH</name>
<feature type="signal peptide" evidence="1">
    <location>
        <begin position="1"/>
        <end position="18"/>
    </location>
</feature>
<evidence type="ECO:0000259" key="3">
    <source>
        <dbReference type="Pfam" id="PF25581"/>
    </source>
</evidence>
<feature type="domain" description="Diels-Alderase N-terminal" evidence="2">
    <location>
        <begin position="50"/>
        <end position="220"/>
    </location>
</feature>
<evidence type="ECO:0000313" key="4">
    <source>
        <dbReference type="EMBL" id="ROV93912.1"/>
    </source>
</evidence>
<dbReference type="InterPro" id="IPR056402">
    <property type="entry name" value="DA_N"/>
</dbReference>
<reference evidence="4 5" key="1">
    <citation type="submission" date="2015-09" db="EMBL/GenBank/DDBJ databases">
        <title>Host preference determinants of Valsa canker pathogens revealed by comparative genomics.</title>
        <authorList>
            <person name="Yin Z."/>
            <person name="Huang L."/>
        </authorList>
    </citation>
    <scope>NUCLEOTIDE SEQUENCE [LARGE SCALE GENOMIC DNA]</scope>
    <source>
        <strain evidence="4 5">YSFL</strain>
    </source>
</reference>